<evidence type="ECO:0000256" key="3">
    <source>
        <dbReference type="ARBA" id="ARBA00022670"/>
    </source>
</evidence>
<comment type="caution">
    <text evidence="8">The sequence shown here is derived from an EMBL/GenBank/DDBJ whole genome shotgun (WGS) entry which is preliminary data.</text>
</comment>
<evidence type="ECO:0000313" key="9">
    <source>
        <dbReference type="Proteomes" id="UP000263833"/>
    </source>
</evidence>
<keyword evidence="5" id="KW-0720">Serine protease</keyword>
<evidence type="ECO:0000256" key="1">
    <source>
        <dbReference type="ARBA" id="ARBA00010233"/>
    </source>
</evidence>
<dbReference type="GO" id="GO:0004180">
    <property type="term" value="F:carboxypeptidase activity"/>
    <property type="evidence" value="ECO:0007669"/>
    <property type="project" value="UniProtKB-KW"/>
</dbReference>
<evidence type="ECO:0000259" key="7">
    <source>
        <dbReference type="Pfam" id="PF17676"/>
    </source>
</evidence>
<dbReference type="InterPro" id="IPR040449">
    <property type="entry name" value="Peptidase_S66_N"/>
</dbReference>
<keyword evidence="9" id="KW-1185">Reference proteome</keyword>
<evidence type="ECO:0000256" key="5">
    <source>
        <dbReference type="ARBA" id="ARBA00022825"/>
    </source>
</evidence>
<dbReference type="PANTHER" id="PTHR30237:SF2">
    <property type="entry name" value="MUREIN TETRAPEPTIDE CARBOXYPEPTIDASE"/>
    <property type="match status" value="1"/>
</dbReference>
<dbReference type="InterPro" id="IPR040921">
    <property type="entry name" value="Peptidase_S66C"/>
</dbReference>
<evidence type="ECO:0000313" key="8">
    <source>
        <dbReference type="EMBL" id="RDV07479.1"/>
    </source>
</evidence>
<name>A0A371BIR3_9SPHN</name>
<dbReference type="Gene3D" id="3.40.50.10740">
    <property type="entry name" value="Class I glutamine amidotransferase-like"/>
    <property type="match status" value="1"/>
</dbReference>
<dbReference type="InterPro" id="IPR027478">
    <property type="entry name" value="LdcA_N"/>
</dbReference>
<gene>
    <name evidence="8" type="ORF">DXH95_09090</name>
</gene>
<protein>
    <submittedName>
        <fullName evidence="8">LD-carboxypeptidase</fullName>
    </submittedName>
</protein>
<dbReference type="GO" id="GO:0006508">
    <property type="term" value="P:proteolysis"/>
    <property type="evidence" value="ECO:0007669"/>
    <property type="project" value="UniProtKB-KW"/>
</dbReference>
<dbReference type="Gene3D" id="3.50.30.60">
    <property type="entry name" value="LD-carboxypeptidase A C-terminal domain-like"/>
    <property type="match status" value="1"/>
</dbReference>
<dbReference type="GO" id="GO:0008236">
    <property type="term" value="F:serine-type peptidase activity"/>
    <property type="evidence" value="ECO:0007669"/>
    <property type="project" value="UniProtKB-KW"/>
</dbReference>
<dbReference type="CDD" id="cd07025">
    <property type="entry name" value="Peptidase_S66"/>
    <property type="match status" value="1"/>
</dbReference>
<feature type="domain" description="LD-carboxypeptidase N-terminal" evidence="6">
    <location>
        <begin position="3"/>
        <end position="116"/>
    </location>
</feature>
<dbReference type="SUPFAM" id="SSF52317">
    <property type="entry name" value="Class I glutamine amidotransferase-like"/>
    <property type="match status" value="1"/>
</dbReference>
<dbReference type="InterPro" id="IPR029062">
    <property type="entry name" value="Class_I_gatase-like"/>
</dbReference>
<dbReference type="Pfam" id="PF02016">
    <property type="entry name" value="Peptidase_S66"/>
    <property type="match status" value="1"/>
</dbReference>
<comment type="similarity">
    <text evidence="1">Belongs to the peptidase S66 family.</text>
</comment>
<dbReference type="Pfam" id="PF17676">
    <property type="entry name" value="Peptidase_S66C"/>
    <property type="match status" value="1"/>
</dbReference>
<keyword evidence="4" id="KW-0378">Hydrolase</keyword>
<dbReference type="SUPFAM" id="SSF141986">
    <property type="entry name" value="LD-carboxypeptidase A C-terminal domain-like"/>
    <property type="match status" value="1"/>
</dbReference>
<dbReference type="OrthoDB" id="9807329at2"/>
<dbReference type="RefSeq" id="WP_115549025.1">
    <property type="nucleotide sequence ID" value="NZ_QRGP01000001.1"/>
</dbReference>
<dbReference type="AlphaFoldDB" id="A0A371BIR3"/>
<proteinExistence type="inferred from homology"/>
<accession>A0A371BIR3</accession>
<dbReference type="InterPro" id="IPR027461">
    <property type="entry name" value="Carboxypeptidase_A_C_sf"/>
</dbReference>
<evidence type="ECO:0000256" key="4">
    <source>
        <dbReference type="ARBA" id="ARBA00022801"/>
    </source>
</evidence>
<dbReference type="PANTHER" id="PTHR30237">
    <property type="entry name" value="MURAMOYLTETRAPEPTIDE CARBOXYPEPTIDASE"/>
    <property type="match status" value="1"/>
</dbReference>
<keyword evidence="2 8" id="KW-0121">Carboxypeptidase</keyword>
<dbReference type="EMBL" id="QRGP01000001">
    <property type="protein sequence ID" value="RDV07479.1"/>
    <property type="molecule type" value="Genomic_DNA"/>
</dbReference>
<evidence type="ECO:0000256" key="2">
    <source>
        <dbReference type="ARBA" id="ARBA00022645"/>
    </source>
</evidence>
<dbReference type="Proteomes" id="UP000263833">
    <property type="component" value="Unassembled WGS sequence"/>
</dbReference>
<organism evidence="8 9">
    <name type="scientific">Sphingorhabdus pulchriflava</name>
    <dbReference type="NCBI Taxonomy" id="2292257"/>
    <lineage>
        <taxon>Bacteria</taxon>
        <taxon>Pseudomonadati</taxon>
        <taxon>Pseudomonadota</taxon>
        <taxon>Alphaproteobacteria</taxon>
        <taxon>Sphingomonadales</taxon>
        <taxon>Sphingomonadaceae</taxon>
        <taxon>Sphingorhabdus</taxon>
    </lineage>
</organism>
<reference evidence="9" key="1">
    <citation type="submission" date="2018-08" db="EMBL/GenBank/DDBJ databases">
        <authorList>
            <person name="Kim S.-J."/>
            <person name="Jung G.-Y."/>
        </authorList>
    </citation>
    <scope>NUCLEOTIDE SEQUENCE [LARGE SCALE GENOMIC DNA]</scope>
    <source>
        <strain evidence="9">GY_G</strain>
    </source>
</reference>
<keyword evidence="3" id="KW-0645">Protease</keyword>
<sequence length="273" mass="29799">MKIGICAPSTPFTRDDAARVTALAAESHPDAELRFDDQCFIENGHFAGTDEQRLEAFVRLANDPAFDAIWFVRGGYGACRIAEDAIQQLKAPAKSKTYLGYSDQGNLLAALYKANIGWPVHGPMCADIRRKGGDQAIKRALDWLVKGSSKSLESSVEVGSRYAAFNLMTLAMLVGTPLMPDLKGHVLMVEEVSEYLYAFDRAFFHVGEHLKGVGLAGLRLGRVSDVPDNDRPFGETAEEIAQRWCKRFGISYLGEADIGHDSANKVVPFGAIG</sequence>
<evidence type="ECO:0000259" key="6">
    <source>
        <dbReference type="Pfam" id="PF02016"/>
    </source>
</evidence>
<feature type="domain" description="LD-carboxypeptidase C-terminal" evidence="7">
    <location>
        <begin position="166"/>
        <end position="271"/>
    </location>
</feature>
<dbReference type="InterPro" id="IPR003507">
    <property type="entry name" value="S66_fam"/>
</dbReference>